<dbReference type="Pfam" id="PF06305">
    <property type="entry name" value="LapA_dom"/>
    <property type="match status" value="1"/>
</dbReference>
<feature type="compositionally biased region" description="Low complexity" evidence="5">
    <location>
        <begin position="30"/>
        <end position="46"/>
    </location>
</feature>
<feature type="transmembrane region" description="Helical" evidence="6">
    <location>
        <begin position="69"/>
        <end position="88"/>
    </location>
</feature>
<gene>
    <name evidence="8" type="ORF">GCM10023353_22920</name>
</gene>
<keyword evidence="1" id="KW-1003">Cell membrane</keyword>
<feature type="domain" description="Lipopolysaccharide assembly protein A" evidence="7">
    <location>
        <begin position="88"/>
        <end position="140"/>
    </location>
</feature>
<keyword evidence="4 6" id="KW-0472">Membrane</keyword>
<organism evidence="8 9">
    <name type="scientific">Tomitella cavernea</name>
    <dbReference type="NCBI Taxonomy" id="1387982"/>
    <lineage>
        <taxon>Bacteria</taxon>
        <taxon>Bacillati</taxon>
        <taxon>Actinomycetota</taxon>
        <taxon>Actinomycetes</taxon>
        <taxon>Mycobacteriales</taxon>
        <taxon>Tomitella</taxon>
    </lineage>
</organism>
<keyword evidence="2 6" id="KW-0812">Transmembrane</keyword>
<reference evidence="9" key="1">
    <citation type="journal article" date="2019" name="Int. J. Syst. Evol. Microbiol.">
        <title>The Global Catalogue of Microorganisms (GCM) 10K type strain sequencing project: providing services to taxonomists for standard genome sequencing and annotation.</title>
        <authorList>
            <consortium name="The Broad Institute Genomics Platform"/>
            <consortium name="The Broad Institute Genome Sequencing Center for Infectious Disease"/>
            <person name="Wu L."/>
            <person name="Ma J."/>
        </authorList>
    </citation>
    <scope>NUCLEOTIDE SEQUENCE [LARGE SCALE GENOMIC DNA]</scope>
    <source>
        <strain evidence="9">JCM 18542</strain>
    </source>
</reference>
<evidence type="ECO:0000256" key="6">
    <source>
        <dbReference type="SAM" id="Phobius"/>
    </source>
</evidence>
<comment type="caution">
    <text evidence="8">The sequence shown here is derived from an EMBL/GenBank/DDBJ whole genome shotgun (WGS) entry which is preliminary data.</text>
</comment>
<name>A0ABP9CRH1_9ACTN</name>
<evidence type="ECO:0000256" key="4">
    <source>
        <dbReference type="ARBA" id="ARBA00023136"/>
    </source>
</evidence>
<keyword evidence="3 6" id="KW-1133">Transmembrane helix</keyword>
<evidence type="ECO:0000256" key="2">
    <source>
        <dbReference type="ARBA" id="ARBA00022692"/>
    </source>
</evidence>
<dbReference type="EMBL" id="BAABKQ010000001">
    <property type="protein sequence ID" value="GAA4816237.1"/>
    <property type="molecule type" value="Genomic_DNA"/>
</dbReference>
<evidence type="ECO:0000259" key="7">
    <source>
        <dbReference type="Pfam" id="PF06305"/>
    </source>
</evidence>
<feature type="region of interest" description="Disordered" evidence="5">
    <location>
        <begin position="1"/>
        <end position="61"/>
    </location>
</feature>
<evidence type="ECO:0000256" key="5">
    <source>
        <dbReference type="SAM" id="MobiDB-lite"/>
    </source>
</evidence>
<feature type="compositionally biased region" description="Polar residues" evidence="5">
    <location>
        <begin position="1"/>
        <end position="18"/>
    </location>
</feature>
<dbReference type="InterPro" id="IPR010445">
    <property type="entry name" value="LapA_dom"/>
</dbReference>
<keyword evidence="9" id="KW-1185">Reference proteome</keyword>
<evidence type="ECO:0000313" key="9">
    <source>
        <dbReference type="Proteomes" id="UP001500839"/>
    </source>
</evidence>
<evidence type="ECO:0000256" key="3">
    <source>
        <dbReference type="ARBA" id="ARBA00022989"/>
    </source>
</evidence>
<accession>A0ABP9CRH1</accession>
<evidence type="ECO:0000313" key="8">
    <source>
        <dbReference type="EMBL" id="GAA4816237.1"/>
    </source>
</evidence>
<sequence length="140" mass="14782">MSTDDQYGTPSTPSTGTDASPAGADERQAAAHTPADGATATADTTASRSSKQGRKRVDLAKNSRTARAWVAWIVGAIILIFLLIFIIQNSDSTPVQIFGWEFSLPLGVTILLAAIGGALITALIGAARMLQMRRAARKQR</sequence>
<dbReference type="Proteomes" id="UP001500839">
    <property type="component" value="Unassembled WGS sequence"/>
</dbReference>
<evidence type="ECO:0000256" key="1">
    <source>
        <dbReference type="ARBA" id="ARBA00022475"/>
    </source>
</evidence>
<feature type="transmembrane region" description="Helical" evidence="6">
    <location>
        <begin position="108"/>
        <end position="130"/>
    </location>
</feature>
<protein>
    <recommendedName>
        <fullName evidence="7">Lipopolysaccharide assembly protein A domain-containing protein</fullName>
    </recommendedName>
</protein>
<proteinExistence type="predicted"/>
<dbReference type="RefSeq" id="WP_200175988.1">
    <property type="nucleotide sequence ID" value="NZ_BAABKQ010000001.1"/>
</dbReference>